<gene>
    <name evidence="11" type="ORF">PINE0816_LOCUS17309</name>
</gene>
<accession>A0A7S0CFD6</accession>
<feature type="transmembrane region" description="Helical" evidence="10">
    <location>
        <begin position="115"/>
        <end position="134"/>
    </location>
</feature>
<dbReference type="PANTHER" id="PTHR11157:SF17">
    <property type="entry name" value="ELONGATION OF VERY LONG CHAIN FATTY ACIDS PROTEIN 6"/>
    <property type="match status" value="1"/>
</dbReference>
<keyword evidence="9 10" id="KW-0275">Fatty acid biosynthesis</keyword>
<dbReference type="InterPro" id="IPR002076">
    <property type="entry name" value="ELO_fam"/>
</dbReference>
<dbReference type="GO" id="GO:0034626">
    <property type="term" value="P:fatty acid elongation, polyunsaturated fatty acid"/>
    <property type="evidence" value="ECO:0007669"/>
    <property type="project" value="TreeGrafter"/>
</dbReference>
<evidence type="ECO:0000256" key="2">
    <source>
        <dbReference type="ARBA" id="ARBA00022516"/>
    </source>
</evidence>
<reference evidence="11" key="1">
    <citation type="submission" date="2021-01" db="EMBL/GenBank/DDBJ databases">
        <authorList>
            <person name="Corre E."/>
            <person name="Pelletier E."/>
            <person name="Niang G."/>
            <person name="Scheremetjew M."/>
            <person name="Finn R."/>
            <person name="Kale V."/>
            <person name="Holt S."/>
            <person name="Cochrane G."/>
            <person name="Meng A."/>
            <person name="Brown T."/>
            <person name="Cohen L."/>
        </authorList>
    </citation>
    <scope>NUCLEOTIDE SEQUENCE</scope>
    <source>
        <strain evidence="11">CCAP1064/1</strain>
    </source>
</reference>
<evidence type="ECO:0000313" key="11">
    <source>
        <dbReference type="EMBL" id="CAD8421158.1"/>
    </source>
</evidence>
<evidence type="ECO:0000256" key="1">
    <source>
        <dbReference type="ARBA" id="ARBA00004141"/>
    </source>
</evidence>
<organism evidence="11">
    <name type="scientific">Proboscia inermis</name>
    <dbReference type="NCBI Taxonomy" id="420281"/>
    <lineage>
        <taxon>Eukaryota</taxon>
        <taxon>Sar</taxon>
        <taxon>Stramenopiles</taxon>
        <taxon>Ochrophyta</taxon>
        <taxon>Bacillariophyta</taxon>
        <taxon>Coscinodiscophyceae</taxon>
        <taxon>Rhizosoleniophycidae</taxon>
        <taxon>Rhizosoleniales</taxon>
        <taxon>Rhizosoleniaceae</taxon>
        <taxon>Proboscia</taxon>
    </lineage>
</organism>
<feature type="transmembrane region" description="Helical" evidence="10">
    <location>
        <begin position="38"/>
        <end position="57"/>
    </location>
</feature>
<keyword evidence="5 10" id="KW-0276">Fatty acid metabolism</keyword>
<comment type="subcellular location">
    <subcellularLocation>
        <location evidence="1">Membrane</location>
        <topology evidence="1">Multi-pass membrane protein</topology>
    </subcellularLocation>
</comment>
<dbReference type="PANTHER" id="PTHR11157">
    <property type="entry name" value="FATTY ACID ACYL TRANSFERASE-RELATED"/>
    <property type="match status" value="1"/>
</dbReference>
<keyword evidence="8 10" id="KW-0472">Membrane</keyword>
<evidence type="ECO:0000256" key="3">
    <source>
        <dbReference type="ARBA" id="ARBA00022679"/>
    </source>
</evidence>
<feature type="transmembrane region" description="Helical" evidence="10">
    <location>
        <begin position="140"/>
        <end position="160"/>
    </location>
</feature>
<evidence type="ECO:0000256" key="6">
    <source>
        <dbReference type="ARBA" id="ARBA00022989"/>
    </source>
</evidence>
<dbReference type="Pfam" id="PF01151">
    <property type="entry name" value="ELO"/>
    <property type="match status" value="1"/>
</dbReference>
<evidence type="ECO:0000256" key="4">
    <source>
        <dbReference type="ARBA" id="ARBA00022692"/>
    </source>
</evidence>
<dbReference type="GO" id="GO:0005789">
    <property type="term" value="C:endoplasmic reticulum membrane"/>
    <property type="evidence" value="ECO:0007669"/>
    <property type="project" value="TreeGrafter"/>
</dbReference>
<protein>
    <recommendedName>
        <fullName evidence="10">Elongation of fatty acids protein</fullName>
        <ecNumber evidence="10">2.3.1.-</ecNumber>
    </recommendedName>
</protein>
<keyword evidence="7 10" id="KW-0443">Lipid metabolism</keyword>
<name>A0A7S0CFD6_9STRA</name>
<evidence type="ECO:0000256" key="7">
    <source>
        <dbReference type="ARBA" id="ARBA00023098"/>
    </source>
</evidence>
<feature type="transmembrane region" description="Helical" evidence="10">
    <location>
        <begin position="6"/>
        <end position="26"/>
    </location>
</feature>
<keyword evidence="6 10" id="KW-1133">Transmembrane helix</keyword>
<comment type="catalytic activity">
    <reaction evidence="10">
        <text>an acyl-CoA + malonyl-CoA + H(+) = a 3-oxoacyl-CoA + CO2 + CoA</text>
        <dbReference type="Rhea" id="RHEA:50252"/>
        <dbReference type="ChEBI" id="CHEBI:15378"/>
        <dbReference type="ChEBI" id="CHEBI:16526"/>
        <dbReference type="ChEBI" id="CHEBI:57287"/>
        <dbReference type="ChEBI" id="CHEBI:57384"/>
        <dbReference type="ChEBI" id="CHEBI:58342"/>
        <dbReference type="ChEBI" id="CHEBI:90726"/>
    </reaction>
    <physiologicalReaction direction="left-to-right" evidence="10">
        <dbReference type="Rhea" id="RHEA:50253"/>
    </physiologicalReaction>
</comment>
<dbReference type="GO" id="GO:0009922">
    <property type="term" value="F:fatty acid elongase activity"/>
    <property type="evidence" value="ECO:0007669"/>
    <property type="project" value="InterPro"/>
</dbReference>
<dbReference type="PROSITE" id="PS01188">
    <property type="entry name" value="ELO"/>
    <property type="match status" value="1"/>
</dbReference>
<dbReference type="EMBL" id="HBEL01037015">
    <property type="protein sequence ID" value="CAD8421158.1"/>
    <property type="molecule type" value="Transcribed_RNA"/>
</dbReference>
<keyword evidence="2 10" id="KW-0444">Lipid biosynthesis</keyword>
<dbReference type="GO" id="GO:0019367">
    <property type="term" value="P:fatty acid elongation, saturated fatty acid"/>
    <property type="evidence" value="ECO:0007669"/>
    <property type="project" value="TreeGrafter"/>
</dbReference>
<proteinExistence type="inferred from homology"/>
<comment type="similarity">
    <text evidence="10">Belongs to the ELO family.</text>
</comment>
<evidence type="ECO:0000256" key="10">
    <source>
        <dbReference type="RuleBase" id="RU361115"/>
    </source>
</evidence>
<keyword evidence="3 10" id="KW-0808">Transferase</keyword>
<evidence type="ECO:0000256" key="8">
    <source>
        <dbReference type="ARBA" id="ARBA00023136"/>
    </source>
</evidence>
<evidence type="ECO:0000256" key="5">
    <source>
        <dbReference type="ARBA" id="ARBA00022832"/>
    </source>
</evidence>
<dbReference type="GO" id="GO:0042761">
    <property type="term" value="P:very long-chain fatty acid biosynthetic process"/>
    <property type="evidence" value="ECO:0007669"/>
    <property type="project" value="TreeGrafter"/>
</dbReference>
<dbReference type="GO" id="GO:0030148">
    <property type="term" value="P:sphingolipid biosynthetic process"/>
    <property type="evidence" value="ECO:0007669"/>
    <property type="project" value="TreeGrafter"/>
</dbReference>
<feature type="transmembrane region" description="Helical" evidence="10">
    <location>
        <begin position="180"/>
        <end position="198"/>
    </location>
</feature>
<dbReference type="EC" id="2.3.1.-" evidence="10"/>
<feature type="transmembrane region" description="Helical" evidence="10">
    <location>
        <begin position="210"/>
        <end position="228"/>
    </location>
</feature>
<evidence type="ECO:0000256" key="9">
    <source>
        <dbReference type="ARBA" id="ARBA00023160"/>
    </source>
</evidence>
<keyword evidence="4 10" id="KW-0812">Transmembrane</keyword>
<dbReference type="InterPro" id="IPR030457">
    <property type="entry name" value="ELO_CS"/>
</dbReference>
<dbReference type="GO" id="GO:0034625">
    <property type="term" value="P:fatty acid elongation, monounsaturated fatty acid"/>
    <property type="evidence" value="ECO:0007669"/>
    <property type="project" value="TreeGrafter"/>
</dbReference>
<sequence length="241" mass="28022">MQQRNWIPILAIAIYGTSIVLGRKFMVDRKAVETKIPIALWNFSLSLFSFIGAFRTIPHLFYAMSVMSLRDIMCTPPAHTFGIGSTGLWVQLFCLSKFPELFDTFFVVIHKKPLLFLHWYHHISVLLYCWHACVNERANGLFFICMNYSVHAVMYGYYFLSAIKMKPNWLKASFITKFQISQMFIGVVVTLLGFKFQSTDNCHVKTELNIAAFLMYGSYLLLFCLFYAKKYSSQKKVKKLE</sequence>
<dbReference type="AlphaFoldDB" id="A0A7S0CFD6"/>